<keyword evidence="1" id="KW-0614">Plasmid</keyword>
<dbReference type="EMBL" id="CP129015">
    <property type="protein sequence ID" value="WLR44487.1"/>
    <property type="molecule type" value="Genomic_DNA"/>
</dbReference>
<sequence>MVCWKGILIKGVRIEGSTIVSENDDSLTEITADWFVNKSKEDGQQTKISDGFITVSGRDGSELNISSRSVFSPEKLGITASNGFEIESPVADRRTEAYFSVKALGRSTSGRWLKVAKINNTSDLGALEYSTFAGTLRTKRLREYRKHAIWADPF</sequence>
<reference evidence="1 2" key="1">
    <citation type="submission" date="2023-06" db="EMBL/GenBank/DDBJ databases">
        <title>Five Gram-positive bacteria isolated from mangrove sediments in Shenzhen, Guangdong, China.</title>
        <authorList>
            <person name="Yu S."/>
            <person name="Zheng W."/>
            <person name="Huang Y."/>
        </authorList>
    </citation>
    <scope>NUCLEOTIDE SEQUENCE [LARGE SCALE GENOMIC DNA]</scope>
    <source>
        <strain evidence="1 2">SaN35-3</strain>
        <plasmid evidence="1 2">unnamed2</plasmid>
    </source>
</reference>
<evidence type="ECO:0008006" key="3">
    <source>
        <dbReference type="Google" id="ProtNLM"/>
    </source>
</evidence>
<geneLocation type="plasmid" evidence="1 2">
    <name>unnamed2</name>
</geneLocation>
<accession>A0ABY9JYM5</accession>
<dbReference type="Proteomes" id="UP001197974">
    <property type="component" value="Plasmid unnamed2"/>
</dbReference>
<dbReference type="RefSeq" id="WP_306020994.1">
    <property type="nucleotide sequence ID" value="NZ_CP129015.1"/>
</dbReference>
<keyword evidence="2" id="KW-1185">Reference proteome</keyword>
<proteinExistence type="predicted"/>
<evidence type="ECO:0000313" key="1">
    <source>
        <dbReference type="EMBL" id="WLR44487.1"/>
    </source>
</evidence>
<evidence type="ECO:0000313" key="2">
    <source>
        <dbReference type="Proteomes" id="UP001197974"/>
    </source>
</evidence>
<organism evidence="1 2">
    <name type="scientific">Bacillus carboniphilus</name>
    <dbReference type="NCBI Taxonomy" id="86663"/>
    <lineage>
        <taxon>Bacteria</taxon>
        <taxon>Bacillati</taxon>
        <taxon>Bacillota</taxon>
        <taxon>Bacilli</taxon>
        <taxon>Bacillales</taxon>
        <taxon>Bacillaceae</taxon>
        <taxon>Bacillus</taxon>
    </lineage>
</organism>
<gene>
    <name evidence="1" type="ORF">LC087_19155</name>
</gene>
<protein>
    <recommendedName>
        <fullName evidence="3">Phage tail protein</fullName>
    </recommendedName>
</protein>
<name>A0ABY9JYM5_9BACI</name>